<keyword evidence="10" id="KW-1185">Reference proteome</keyword>
<keyword evidence="6" id="KW-0411">Iron-sulfur</keyword>
<dbReference type="PROSITE" id="PS51379">
    <property type="entry name" value="4FE4S_FER_2"/>
    <property type="match status" value="1"/>
</dbReference>
<keyword evidence="4" id="KW-0249">Electron transport</keyword>
<keyword evidence="1" id="KW-0813">Transport</keyword>
<feature type="transmembrane region" description="Helical" evidence="7">
    <location>
        <begin position="93"/>
        <end position="114"/>
    </location>
</feature>
<dbReference type="STRING" id="1285242.A6A04_11050"/>
<name>A0A178MWS3_9PROT</name>
<proteinExistence type="predicted"/>
<feature type="domain" description="4Fe-4S ferredoxin-type" evidence="8">
    <location>
        <begin position="262"/>
        <end position="291"/>
    </location>
</feature>
<dbReference type="PANTHER" id="PTHR30176">
    <property type="entry name" value="FERREDOXIN-TYPE PROTEIN NAPH"/>
    <property type="match status" value="1"/>
</dbReference>
<comment type="caution">
    <text evidence="9">The sequence shown here is derived from an EMBL/GenBank/DDBJ whole genome shotgun (WGS) entry which is preliminary data.</text>
</comment>
<reference evidence="9 10" key="1">
    <citation type="submission" date="2016-04" db="EMBL/GenBank/DDBJ databases">
        <title>Draft genome sequence of freshwater magnetotactic bacteria Magnetospirillum marisnigri SP-1 and Magnetospirillum moscoviense BB-1.</title>
        <authorList>
            <person name="Koziaeva V."/>
            <person name="Dziuba M.V."/>
            <person name="Ivanov T.M."/>
            <person name="Kuznetsov B."/>
            <person name="Grouzdev D.S."/>
        </authorList>
    </citation>
    <scope>NUCLEOTIDE SEQUENCE [LARGE SCALE GENOMIC DNA]</scope>
    <source>
        <strain evidence="9 10">SP-1</strain>
    </source>
</reference>
<dbReference type="GO" id="GO:0051539">
    <property type="term" value="F:4 iron, 4 sulfur cluster binding"/>
    <property type="evidence" value="ECO:0007669"/>
    <property type="project" value="UniProtKB-KW"/>
</dbReference>
<dbReference type="InterPro" id="IPR051684">
    <property type="entry name" value="Electron_Trans/Redox"/>
</dbReference>
<dbReference type="InterPro" id="IPR017896">
    <property type="entry name" value="4Fe4S_Fe-S-bd"/>
</dbReference>
<keyword evidence="7" id="KW-0472">Membrane</keyword>
<dbReference type="InterPro" id="IPR017900">
    <property type="entry name" value="4Fe4S_Fe_S_CS"/>
</dbReference>
<dbReference type="OrthoDB" id="9811700at2"/>
<evidence type="ECO:0000313" key="10">
    <source>
        <dbReference type="Proteomes" id="UP000078428"/>
    </source>
</evidence>
<evidence type="ECO:0000259" key="8">
    <source>
        <dbReference type="PROSITE" id="PS51379"/>
    </source>
</evidence>
<evidence type="ECO:0000313" key="9">
    <source>
        <dbReference type="EMBL" id="OAN55196.1"/>
    </source>
</evidence>
<dbReference type="PROSITE" id="PS00198">
    <property type="entry name" value="4FE4S_FER_1"/>
    <property type="match status" value="1"/>
</dbReference>
<dbReference type="Pfam" id="PF11614">
    <property type="entry name" value="FixG_C"/>
    <property type="match status" value="1"/>
</dbReference>
<dbReference type="Gene3D" id="2.60.40.10">
    <property type="entry name" value="Immunoglobulins"/>
    <property type="match status" value="1"/>
</dbReference>
<dbReference type="InterPro" id="IPR014116">
    <property type="entry name" value="Cyt_c_oxidase_cbb3_FixG"/>
</dbReference>
<dbReference type="Pfam" id="PF12801">
    <property type="entry name" value="Fer4_5"/>
    <property type="match status" value="1"/>
</dbReference>
<dbReference type="PANTHER" id="PTHR30176:SF3">
    <property type="entry name" value="FERREDOXIN-TYPE PROTEIN NAPH"/>
    <property type="match status" value="1"/>
</dbReference>
<evidence type="ECO:0000256" key="1">
    <source>
        <dbReference type="ARBA" id="ARBA00022448"/>
    </source>
</evidence>
<evidence type="ECO:0000256" key="6">
    <source>
        <dbReference type="ARBA" id="ARBA00023014"/>
    </source>
</evidence>
<evidence type="ECO:0000256" key="3">
    <source>
        <dbReference type="ARBA" id="ARBA00022723"/>
    </source>
</evidence>
<gene>
    <name evidence="9" type="ORF">A6A04_11050</name>
</gene>
<evidence type="ECO:0000256" key="2">
    <source>
        <dbReference type="ARBA" id="ARBA00022485"/>
    </source>
</evidence>
<feature type="transmembrane region" description="Helical" evidence="7">
    <location>
        <begin position="40"/>
        <end position="59"/>
    </location>
</feature>
<sequence>MSSPKIDPSLKTSSADGDSGSLYAETVMIHPRTVKGTFRTAKWAALVVLLAIYHIGPFLRWDRGPGAPNQAILADMTGRRGYFFFLEIWPQEVYYITGLLFIAAIGLFFMSALAGRVWCGFLCFQTVYTDLFMWVEKLVVGDRAKRMALDRAPWTADKFAKKVVINLVWLVIALSCGVGFTLYFGDAPTMLVKIFTLQEDSGVYWAIGIVGGCCFMLAGYAREQVCLYMCPYSRFQSAMFDHHSLIVTYQDWRGEPRKPARKTESFDNRGHCIDCKMCVTACPTGVDIRDGIQMGCIGCALCIDACNTMMDKYKLPRDLIIWDSEANVEARSKGEPARTRLVRSRTIIYAVLLLAAASLIVGSLASRKTTELKVIHERSPLYVQLSDGAIRNGYVIKVSNMIREDRDYEVEVSGIEGATLSVVGGKSEGAKARLTIPPDSIGTFNLFVTVPSSRLTSNRTSLLFTVREDKDGTVTRSESLFAAPEK</sequence>
<dbReference type="RefSeq" id="WP_068489380.1">
    <property type="nucleotide sequence ID" value="NZ_LWQT01000020.1"/>
</dbReference>
<organism evidence="9 10">
    <name type="scientific">Paramagnetospirillum marisnigri</name>
    <dbReference type="NCBI Taxonomy" id="1285242"/>
    <lineage>
        <taxon>Bacteria</taxon>
        <taxon>Pseudomonadati</taxon>
        <taxon>Pseudomonadota</taxon>
        <taxon>Alphaproteobacteria</taxon>
        <taxon>Rhodospirillales</taxon>
        <taxon>Magnetospirillaceae</taxon>
        <taxon>Paramagnetospirillum</taxon>
    </lineage>
</organism>
<feature type="transmembrane region" description="Helical" evidence="7">
    <location>
        <begin position="347"/>
        <end position="365"/>
    </location>
</feature>
<feature type="transmembrane region" description="Helical" evidence="7">
    <location>
        <begin position="163"/>
        <end position="183"/>
    </location>
</feature>
<accession>A0A178MWS3</accession>
<keyword evidence="3" id="KW-0479">Metal-binding</keyword>
<dbReference type="Proteomes" id="UP000078428">
    <property type="component" value="Unassembled WGS sequence"/>
</dbReference>
<dbReference type="InterPro" id="IPR013783">
    <property type="entry name" value="Ig-like_fold"/>
</dbReference>
<evidence type="ECO:0000256" key="4">
    <source>
        <dbReference type="ARBA" id="ARBA00022982"/>
    </source>
</evidence>
<dbReference type="AlphaFoldDB" id="A0A178MWS3"/>
<protein>
    <submittedName>
        <fullName evidence="9">Cytochrome c oxidase accessory protein CcoG</fullName>
    </submittedName>
</protein>
<dbReference type="Pfam" id="PF13746">
    <property type="entry name" value="Fer4_18"/>
    <property type="match status" value="1"/>
</dbReference>
<keyword evidence="7" id="KW-1133">Transmembrane helix</keyword>
<dbReference type="GO" id="GO:0005886">
    <property type="term" value="C:plasma membrane"/>
    <property type="evidence" value="ECO:0007669"/>
    <property type="project" value="TreeGrafter"/>
</dbReference>
<dbReference type="InterPro" id="IPR032879">
    <property type="entry name" value="FixG_C"/>
</dbReference>
<dbReference type="SUPFAM" id="SSF54862">
    <property type="entry name" value="4Fe-4S ferredoxins"/>
    <property type="match status" value="1"/>
</dbReference>
<dbReference type="EMBL" id="LWQT01000020">
    <property type="protein sequence ID" value="OAN55196.1"/>
    <property type="molecule type" value="Genomic_DNA"/>
</dbReference>
<evidence type="ECO:0000256" key="5">
    <source>
        <dbReference type="ARBA" id="ARBA00023004"/>
    </source>
</evidence>
<dbReference type="GO" id="GO:0046872">
    <property type="term" value="F:metal ion binding"/>
    <property type="evidence" value="ECO:0007669"/>
    <property type="project" value="UniProtKB-KW"/>
</dbReference>
<keyword evidence="5" id="KW-0408">Iron</keyword>
<feature type="transmembrane region" description="Helical" evidence="7">
    <location>
        <begin position="203"/>
        <end position="221"/>
    </location>
</feature>
<keyword evidence="2" id="KW-0004">4Fe-4S</keyword>
<evidence type="ECO:0000256" key="7">
    <source>
        <dbReference type="SAM" id="Phobius"/>
    </source>
</evidence>
<dbReference type="NCBIfam" id="TIGR02745">
    <property type="entry name" value="ccoG_rdxA_fixG"/>
    <property type="match status" value="1"/>
</dbReference>
<keyword evidence="7" id="KW-0812">Transmembrane</keyword>